<dbReference type="EMBL" id="VUNM01000042">
    <property type="protein sequence ID" value="MST90185.1"/>
    <property type="molecule type" value="Genomic_DNA"/>
</dbReference>
<proteinExistence type="predicted"/>
<dbReference type="SUPFAM" id="SSF63817">
    <property type="entry name" value="Sortase"/>
    <property type="match status" value="1"/>
</dbReference>
<keyword evidence="3" id="KW-0812">Transmembrane</keyword>
<evidence type="ECO:0000256" key="3">
    <source>
        <dbReference type="SAM" id="Phobius"/>
    </source>
</evidence>
<evidence type="ECO:0000313" key="5">
    <source>
        <dbReference type="Proteomes" id="UP000442619"/>
    </source>
</evidence>
<keyword evidence="3" id="KW-0472">Membrane</keyword>
<evidence type="ECO:0000313" key="4">
    <source>
        <dbReference type="EMBL" id="MST90185.1"/>
    </source>
</evidence>
<organism evidence="4 5">
    <name type="scientific">Sharpea porci</name>
    <dbReference type="NCBI Taxonomy" id="2652286"/>
    <lineage>
        <taxon>Bacteria</taxon>
        <taxon>Bacillati</taxon>
        <taxon>Bacillota</taxon>
        <taxon>Erysipelotrichia</taxon>
        <taxon>Erysipelotrichales</taxon>
        <taxon>Coprobacillaceae</taxon>
        <taxon>Sharpea</taxon>
    </lineage>
</organism>
<keyword evidence="5" id="KW-1185">Reference proteome</keyword>
<accession>A0A844FX36</accession>
<dbReference type="RefSeq" id="WP_154518614.1">
    <property type="nucleotide sequence ID" value="NZ_VUNM01000042.1"/>
</dbReference>
<dbReference type="Pfam" id="PF04203">
    <property type="entry name" value="Sortase"/>
    <property type="match status" value="1"/>
</dbReference>
<feature type="transmembrane region" description="Helical" evidence="3">
    <location>
        <begin position="17"/>
        <end position="34"/>
    </location>
</feature>
<dbReference type="EC" id="3.4.22.71" evidence="4"/>
<sequence>MFVDNVVGHVNRAFDRIVIVIATLCFLICTYALIDTIHVYYHANDNSLLAFRPDFDSDTNKLGKLSKECIAWIKVNKTKIDYPVMQGEDNSKYLNMDPYGEYSLSGSIFLDYRNNPAFTDDYSLLYGHHMEQGAMFGALDKYLKEDYFNKHKSGWLKTNKNKKYKIKFFAVLEGQATNTLIFAPTSTSINDLNQYITKHAKYYDNTPSHSKKIIALSTCKYPDTDDRIIIFGHLEEAK</sequence>
<keyword evidence="3" id="KW-1133">Transmembrane helix</keyword>
<feature type="active site" description="Proton donor/acceptor" evidence="2">
    <location>
        <position position="128"/>
    </location>
</feature>
<dbReference type="NCBIfam" id="TIGR03064">
    <property type="entry name" value="sortase_srtB"/>
    <property type="match status" value="1"/>
</dbReference>
<evidence type="ECO:0000256" key="2">
    <source>
        <dbReference type="PIRSR" id="PIRSR605754-1"/>
    </source>
</evidence>
<keyword evidence="1 4" id="KW-0378">Hydrolase</keyword>
<dbReference type="Proteomes" id="UP000442619">
    <property type="component" value="Unassembled WGS sequence"/>
</dbReference>
<dbReference type="CDD" id="cd05826">
    <property type="entry name" value="Sortase_B"/>
    <property type="match status" value="1"/>
</dbReference>
<reference evidence="4 5" key="1">
    <citation type="submission" date="2019-08" db="EMBL/GenBank/DDBJ databases">
        <title>In-depth cultivation of the pig gut microbiome towards novel bacterial diversity and tailored functional studies.</title>
        <authorList>
            <person name="Wylensek D."/>
            <person name="Hitch T.C.A."/>
            <person name="Clavel T."/>
        </authorList>
    </citation>
    <scope>NUCLEOTIDE SEQUENCE [LARGE SCALE GENOMIC DNA]</scope>
    <source>
        <strain evidence="4 5">CA-Schmier-601-WT-3</strain>
    </source>
</reference>
<dbReference type="InterPro" id="IPR005754">
    <property type="entry name" value="Sortase"/>
</dbReference>
<comment type="caution">
    <text evidence="4">The sequence shown here is derived from an EMBL/GenBank/DDBJ whole genome shotgun (WGS) entry which is preliminary data.</text>
</comment>
<dbReference type="Gene3D" id="2.40.260.10">
    <property type="entry name" value="Sortase"/>
    <property type="match status" value="1"/>
</dbReference>
<feature type="active site" description="Acyl-thioester intermediate" evidence="2">
    <location>
        <position position="219"/>
    </location>
</feature>
<protein>
    <submittedName>
        <fullName evidence="4">Class B sortase</fullName>
        <ecNumber evidence="4">3.4.22.71</ecNumber>
    </submittedName>
</protein>
<evidence type="ECO:0000256" key="1">
    <source>
        <dbReference type="ARBA" id="ARBA00022801"/>
    </source>
</evidence>
<name>A0A844FX36_9FIRM</name>
<dbReference type="AlphaFoldDB" id="A0A844FX36"/>
<dbReference type="InterPro" id="IPR009835">
    <property type="entry name" value="SrtB"/>
</dbReference>
<gene>
    <name evidence="4" type="primary">srtB</name>
    <name evidence="4" type="ORF">FYJ79_11525</name>
</gene>
<dbReference type="GO" id="GO:0016787">
    <property type="term" value="F:hydrolase activity"/>
    <property type="evidence" value="ECO:0007669"/>
    <property type="project" value="UniProtKB-KW"/>
</dbReference>
<dbReference type="InterPro" id="IPR023365">
    <property type="entry name" value="Sortase_dom-sf"/>
</dbReference>